<feature type="region of interest" description="Disordered" evidence="1">
    <location>
        <begin position="1"/>
        <end position="24"/>
    </location>
</feature>
<dbReference type="AlphaFoldDB" id="X6NYF1"/>
<dbReference type="EMBL" id="ASPP01005259">
    <property type="protein sequence ID" value="ETO30883.1"/>
    <property type="molecule type" value="Genomic_DNA"/>
</dbReference>
<evidence type="ECO:0000256" key="1">
    <source>
        <dbReference type="SAM" id="MobiDB-lite"/>
    </source>
</evidence>
<accession>X6NYF1</accession>
<organism evidence="2 3">
    <name type="scientific">Reticulomyxa filosa</name>
    <dbReference type="NCBI Taxonomy" id="46433"/>
    <lineage>
        <taxon>Eukaryota</taxon>
        <taxon>Sar</taxon>
        <taxon>Rhizaria</taxon>
        <taxon>Retaria</taxon>
        <taxon>Foraminifera</taxon>
        <taxon>Monothalamids</taxon>
        <taxon>Reticulomyxidae</taxon>
        <taxon>Reticulomyxa</taxon>
    </lineage>
</organism>
<name>X6NYF1_RETFI</name>
<evidence type="ECO:0000313" key="3">
    <source>
        <dbReference type="Proteomes" id="UP000023152"/>
    </source>
</evidence>
<dbReference type="Proteomes" id="UP000023152">
    <property type="component" value="Unassembled WGS sequence"/>
</dbReference>
<proteinExistence type="predicted"/>
<feature type="non-terminal residue" evidence="2">
    <location>
        <position position="113"/>
    </location>
</feature>
<protein>
    <submittedName>
        <fullName evidence="2">Uncharacterized protein</fullName>
    </submittedName>
</protein>
<keyword evidence="3" id="KW-1185">Reference proteome</keyword>
<evidence type="ECO:0000313" key="2">
    <source>
        <dbReference type="EMBL" id="ETO30883.1"/>
    </source>
</evidence>
<reference evidence="2 3" key="1">
    <citation type="journal article" date="2013" name="Curr. Biol.">
        <title>The Genome of the Foraminiferan Reticulomyxa filosa.</title>
        <authorList>
            <person name="Glockner G."/>
            <person name="Hulsmann N."/>
            <person name="Schleicher M."/>
            <person name="Noegel A.A."/>
            <person name="Eichinger L."/>
            <person name="Gallinger C."/>
            <person name="Pawlowski J."/>
            <person name="Sierra R."/>
            <person name="Euteneuer U."/>
            <person name="Pillet L."/>
            <person name="Moustafa A."/>
            <person name="Platzer M."/>
            <person name="Groth M."/>
            <person name="Szafranski K."/>
            <person name="Schliwa M."/>
        </authorList>
    </citation>
    <scope>NUCLEOTIDE SEQUENCE [LARGE SCALE GENOMIC DNA]</scope>
</reference>
<gene>
    <name evidence="2" type="ORF">RFI_06238</name>
</gene>
<comment type="caution">
    <text evidence="2">The sequence shown here is derived from an EMBL/GenBank/DDBJ whole genome shotgun (WGS) entry which is preliminary data.</text>
</comment>
<sequence>MAKEHLEEELKTERMNAKQGLEESQRAINSLKARVRELERSLNQERSRTEEMDKDRRESISALHSNMFKQLLDATAEHEREKNDLVQQIRDLKSHIYELELQLPPIKSPTNLE</sequence>